<keyword evidence="4" id="KW-1185">Reference proteome</keyword>
<sequence length="400" mass="46521">MGFRFDGDFFDRYWNCHFIEYKPGKRSNLFKEQMKPEEDANQDPDIRELISLLQPSMFQRFERGKQPWRQRKVLELILFDRILEEITTSTEDIMDRIRAALKIIRENVLNDSKDYADQDNAASRSRHVEESVQKKDALEDSLQAADFVSKMKGEDYLEFSKQSQAFEQVLRVLDDDLGENIEQIERWKNREQDRAPEQPRWTRNDERRYRTTITKMLASNSQKMRRLDRCRFNIQSLKTSLESTREYIRDDLNLRGAEDVRLFTYVTATFLPISFATGVFSMGNFPGGALLGSMIGLAVFALLLTAVALVHDKHLAIFARLFKDFVLGLHPLRPIKKLLKIGPFSSRKERTPQAQDMSKVMGKKKKGQSRKLRSQISAGDLGGKLSPNKEGLKKFDRDIH</sequence>
<name>A0AA39U3K3_9PEZI</name>
<feature type="compositionally biased region" description="Basic and acidic residues" evidence="1">
    <location>
        <begin position="126"/>
        <end position="135"/>
    </location>
</feature>
<feature type="transmembrane region" description="Helical" evidence="2">
    <location>
        <begin position="289"/>
        <end position="310"/>
    </location>
</feature>
<reference evidence="3" key="1">
    <citation type="submission" date="2023-06" db="EMBL/GenBank/DDBJ databases">
        <title>Multi-omics analyses reveal the molecular pathogenesis toolkit of Lasiodiplodia hormozganensis, a cross-kingdom pathogen.</title>
        <authorList>
            <person name="Felix C."/>
            <person name="Meneses R."/>
            <person name="Goncalves M.F.M."/>
            <person name="Tilleman L."/>
            <person name="Duarte A.S."/>
            <person name="Jorrin-Novo J.V."/>
            <person name="Van De Peer Y."/>
            <person name="Deforce D."/>
            <person name="Van Nieuwerburgh F."/>
            <person name="Esteves A.C."/>
            <person name="Alves A."/>
        </authorList>
    </citation>
    <scope>NUCLEOTIDE SEQUENCE</scope>
    <source>
        <strain evidence="3">CBS 339.90</strain>
    </source>
</reference>
<proteinExistence type="predicted"/>
<protein>
    <submittedName>
        <fullName evidence="3">Uncharacterized protein</fullName>
    </submittedName>
</protein>
<comment type="caution">
    <text evidence="3">The sequence shown here is derived from an EMBL/GenBank/DDBJ whole genome shotgun (WGS) entry which is preliminary data.</text>
</comment>
<keyword evidence="2" id="KW-0812">Transmembrane</keyword>
<keyword evidence="2" id="KW-1133">Transmembrane helix</keyword>
<evidence type="ECO:0000256" key="1">
    <source>
        <dbReference type="SAM" id="MobiDB-lite"/>
    </source>
</evidence>
<dbReference type="Gene3D" id="1.20.58.340">
    <property type="entry name" value="Magnesium transport protein CorA, transmembrane region"/>
    <property type="match status" value="1"/>
</dbReference>
<gene>
    <name evidence="3" type="ORF">DIS24_g12113</name>
</gene>
<evidence type="ECO:0000313" key="3">
    <source>
        <dbReference type="EMBL" id="KAK0610260.1"/>
    </source>
</evidence>
<dbReference type="Proteomes" id="UP001175001">
    <property type="component" value="Unassembled WGS sequence"/>
</dbReference>
<keyword evidence="2" id="KW-0472">Membrane</keyword>
<accession>A0AA39U3K3</accession>
<dbReference type="AlphaFoldDB" id="A0AA39U3K3"/>
<dbReference type="EMBL" id="JAUJDW010000224">
    <property type="protein sequence ID" value="KAK0610260.1"/>
    <property type="molecule type" value="Genomic_DNA"/>
</dbReference>
<feature type="region of interest" description="Disordered" evidence="1">
    <location>
        <begin position="115"/>
        <end position="135"/>
    </location>
</feature>
<feature type="compositionally biased region" description="Basic residues" evidence="1">
    <location>
        <begin position="361"/>
        <end position="373"/>
    </location>
</feature>
<evidence type="ECO:0000256" key="2">
    <source>
        <dbReference type="SAM" id="Phobius"/>
    </source>
</evidence>
<organism evidence="3 4">
    <name type="scientific">Lasiodiplodia hormozganensis</name>
    <dbReference type="NCBI Taxonomy" id="869390"/>
    <lineage>
        <taxon>Eukaryota</taxon>
        <taxon>Fungi</taxon>
        <taxon>Dikarya</taxon>
        <taxon>Ascomycota</taxon>
        <taxon>Pezizomycotina</taxon>
        <taxon>Dothideomycetes</taxon>
        <taxon>Dothideomycetes incertae sedis</taxon>
        <taxon>Botryosphaeriales</taxon>
        <taxon>Botryosphaeriaceae</taxon>
        <taxon>Lasiodiplodia</taxon>
    </lineage>
</organism>
<feature type="region of interest" description="Disordered" evidence="1">
    <location>
        <begin position="347"/>
        <end position="400"/>
    </location>
</feature>
<feature type="compositionally biased region" description="Basic and acidic residues" evidence="1">
    <location>
        <begin position="390"/>
        <end position="400"/>
    </location>
</feature>
<evidence type="ECO:0000313" key="4">
    <source>
        <dbReference type="Proteomes" id="UP001175001"/>
    </source>
</evidence>